<dbReference type="Pfam" id="PF08532">
    <property type="entry name" value="Glyco_hydro_42M"/>
    <property type="match status" value="1"/>
</dbReference>
<feature type="binding site" evidence="9">
    <location>
        <position position="155"/>
    </location>
    <ligand>
        <name>Zn(2+)</name>
        <dbReference type="ChEBI" id="CHEBI:29105"/>
    </ligand>
</feature>
<evidence type="ECO:0000259" key="11">
    <source>
        <dbReference type="Pfam" id="PF08532"/>
    </source>
</evidence>
<evidence type="ECO:0000256" key="2">
    <source>
        <dbReference type="ARBA" id="ARBA00005940"/>
    </source>
</evidence>
<reference evidence="13 14" key="1">
    <citation type="journal article" date="2015" name="Genome Announc.">
        <title>Expanding the biotechnology potential of lactobacilli through comparative genomics of 213 strains and associated genera.</title>
        <authorList>
            <person name="Sun Z."/>
            <person name="Harris H.M."/>
            <person name="McCann A."/>
            <person name="Guo C."/>
            <person name="Argimon S."/>
            <person name="Zhang W."/>
            <person name="Yang X."/>
            <person name="Jeffery I.B."/>
            <person name="Cooney J.C."/>
            <person name="Kagawa T.F."/>
            <person name="Liu W."/>
            <person name="Song Y."/>
            <person name="Salvetti E."/>
            <person name="Wrobel A."/>
            <person name="Rasinkangas P."/>
            <person name="Parkhill J."/>
            <person name="Rea M.C."/>
            <person name="O'Sullivan O."/>
            <person name="Ritari J."/>
            <person name="Douillard F.P."/>
            <person name="Paul Ross R."/>
            <person name="Yang R."/>
            <person name="Briner A.E."/>
            <person name="Felis G.E."/>
            <person name="de Vos W.M."/>
            <person name="Barrangou R."/>
            <person name="Klaenhammer T.R."/>
            <person name="Caufield P.W."/>
            <person name="Cui Y."/>
            <person name="Zhang H."/>
            <person name="O'Toole P.W."/>
        </authorList>
    </citation>
    <scope>NUCLEOTIDE SEQUENCE [LARGE SCALE GENOMIC DNA]</scope>
    <source>
        <strain evidence="13 14">DSM 19674</strain>
    </source>
</reference>
<feature type="active site" description="Nucleophile" evidence="7">
    <location>
        <position position="316"/>
    </location>
</feature>
<evidence type="ECO:0000313" key="14">
    <source>
        <dbReference type="Proteomes" id="UP000051515"/>
    </source>
</evidence>
<dbReference type="InterPro" id="IPR029062">
    <property type="entry name" value="Class_I_gatase-like"/>
</dbReference>
<comment type="catalytic activity">
    <reaction evidence="1 6">
        <text>Hydrolysis of terminal non-reducing beta-D-galactose residues in beta-D-galactosides.</text>
        <dbReference type="EC" id="3.2.1.23"/>
    </reaction>
</comment>
<feature type="domain" description="Glycoside hydrolase family 42 N-terminal" evidence="10">
    <location>
        <begin position="12"/>
        <end position="394"/>
    </location>
</feature>
<keyword evidence="9" id="KW-0862">Zinc</keyword>
<evidence type="ECO:0000256" key="3">
    <source>
        <dbReference type="ARBA" id="ARBA00012756"/>
    </source>
</evidence>
<dbReference type="SUPFAM" id="SSF52317">
    <property type="entry name" value="Class I glutamine amidotransferase-like"/>
    <property type="match status" value="1"/>
</dbReference>
<dbReference type="InterPro" id="IPR013738">
    <property type="entry name" value="Beta_galactosidase_Trimer"/>
</dbReference>
<dbReference type="InterPro" id="IPR013739">
    <property type="entry name" value="Beta_galactosidase_C"/>
</dbReference>
<dbReference type="Gene3D" id="3.40.50.880">
    <property type="match status" value="1"/>
</dbReference>
<dbReference type="InterPro" id="IPR013529">
    <property type="entry name" value="Glyco_hydro_42_N"/>
</dbReference>
<comment type="similarity">
    <text evidence="2 6">Belongs to the glycosyl hydrolase 42 family.</text>
</comment>
<evidence type="ECO:0000256" key="7">
    <source>
        <dbReference type="PIRSR" id="PIRSR001084-1"/>
    </source>
</evidence>
<evidence type="ECO:0000313" key="13">
    <source>
        <dbReference type="EMBL" id="KRK81554.1"/>
    </source>
</evidence>
<evidence type="ECO:0000256" key="1">
    <source>
        <dbReference type="ARBA" id="ARBA00001412"/>
    </source>
</evidence>
<evidence type="ECO:0000256" key="6">
    <source>
        <dbReference type="PIRNR" id="PIRNR001084"/>
    </source>
</evidence>
<feature type="binding site" evidence="8">
    <location>
        <position position="111"/>
    </location>
    <ligand>
        <name>substrate</name>
    </ligand>
</feature>
<dbReference type="CDD" id="cd03143">
    <property type="entry name" value="A4_beta-galactosidase_middle_domain"/>
    <property type="match status" value="1"/>
</dbReference>
<feature type="domain" description="Beta-galactosidase trimerisation" evidence="11">
    <location>
        <begin position="406"/>
        <end position="610"/>
    </location>
</feature>
<keyword evidence="14" id="KW-1185">Reference proteome</keyword>
<evidence type="ECO:0000256" key="8">
    <source>
        <dbReference type="PIRSR" id="PIRSR001084-2"/>
    </source>
</evidence>
<dbReference type="GO" id="GO:0006012">
    <property type="term" value="P:galactose metabolic process"/>
    <property type="evidence" value="ECO:0007669"/>
    <property type="project" value="InterPro"/>
</dbReference>
<feature type="binding site" evidence="9">
    <location>
        <position position="157"/>
    </location>
    <ligand>
        <name>Zn(2+)</name>
        <dbReference type="ChEBI" id="CHEBI:29105"/>
    </ligand>
</feature>
<evidence type="ECO:0000259" key="10">
    <source>
        <dbReference type="Pfam" id="PF02449"/>
    </source>
</evidence>
<dbReference type="Pfam" id="PF02449">
    <property type="entry name" value="Glyco_hydro_42"/>
    <property type="match status" value="1"/>
</dbReference>
<dbReference type="PANTHER" id="PTHR36447">
    <property type="entry name" value="BETA-GALACTOSIDASE GANA"/>
    <property type="match status" value="1"/>
</dbReference>
<dbReference type="GO" id="GO:0004565">
    <property type="term" value="F:beta-galactosidase activity"/>
    <property type="evidence" value="ECO:0007669"/>
    <property type="project" value="UniProtKB-EC"/>
</dbReference>
<dbReference type="Proteomes" id="UP000051515">
    <property type="component" value="Unassembled WGS sequence"/>
</dbReference>
<gene>
    <name evidence="13" type="ORF">FC78_GL000607</name>
</gene>
<dbReference type="SUPFAM" id="SSF51445">
    <property type="entry name" value="(Trans)glycosidases"/>
    <property type="match status" value="1"/>
</dbReference>
<comment type="caution">
    <text evidence="13">The sequence shown here is derived from an EMBL/GenBank/DDBJ whole genome shotgun (WGS) entry which is preliminary data.</text>
</comment>
<dbReference type="GO" id="GO:0009341">
    <property type="term" value="C:beta-galactosidase complex"/>
    <property type="evidence" value="ECO:0007669"/>
    <property type="project" value="InterPro"/>
</dbReference>
<protein>
    <recommendedName>
        <fullName evidence="3 6">Beta-galactosidase</fullName>
        <shortName evidence="6">Beta-gal</shortName>
        <ecNumber evidence="3 6">3.2.1.23</ecNumber>
    </recommendedName>
</protein>
<dbReference type="InterPro" id="IPR003476">
    <property type="entry name" value="Glyco_hydro_42"/>
</dbReference>
<dbReference type="Pfam" id="PF08533">
    <property type="entry name" value="Glyco_hydro_42C"/>
    <property type="match status" value="1"/>
</dbReference>
<name>A0A0R1KN25_9LACO</name>
<dbReference type="InterPro" id="IPR017853">
    <property type="entry name" value="GH"/>
</dbReference>
<feature type="binding site" evidence="9">
    <location>
        <position position="160"/>
    </location>
    <ligand>
        <name>Zn(2+)</name>
        <dbReference type="ChEBI" id="CHEBI:29105"/>
    </ligand>
</feature>
<keyword evidence="9" id="KW-0479">Metal-binding</keyword>
<keyword evidence="5 6" id="KW-0326">Glycosidase</keyword>
<dbReference type="Gene3D" id="2.60.40.1180">
    <property type="entry name" value="Golgi alpha-mannosidase II"/>
    <property type="match status" value="1"/>
</dbReference>
<feature type="active site" description="Proton donor" evidence="7">
    <location>
        <position position="150"/>
    </location>
</feature>
<dbReference type="EC" id="3.2.1.23" evidence="3 6"/>
<evidence type="ECO:0000259" key="12">
    <source>
        <dbReference type="Pfam" id="PF08533"/>
    </source>
</evidence>
<sequence>MKTTDKFLYGGDYNPEQWLDRPEVLKQDLELMKKAKINTVTLDTFSWATIEPREGEYNFEWLDKIFDDIYRIGGHVILATPSGGRPQWMSQKYPEVNQVDEYGRRHTHGFRQNHCYSSPIYRQKTRQINTILAKRYGKHPALIMWHVSNELGGQCFCKLCQDNWHQWLQKKYHTLDNLNQAWYLKVWSGLYSDWSQVLPPNPLGETKVHGMDLDWKRFVTDMTMDFYENEAQPLKEITPNIPITTNFMAEGLDKGDYYPITGLDYSRFAKKVDVVSWDSYPAWHNDYETLADTAMKSAYTHDCFYSLKHQPFLIMESTPSCINSQQYNKAKKPGMNILSSLQQIAHGSDSTLYFQIRQAQGNSEKFHGGVIGHDGSSKNRVYQEVAQYGQKLDSIAEIKGAIKHPKVGIFYDWESNWAFNRGGAFGRPTRLGIQTLQKHYSIFWGQDIACEIISGDDDFSKYDLIVAPILYMAKDKAVDKLTEFVKAGGTLISSYFTGMVDEYDRVVLGGFPTKLRTLFGINTKEIDTLYPKQHGHVEFNQRSYETKDYNQVIEVTTAKALAKYQDDFYQGTPAVVSNDLGSGKTYYLATRLGDDFLKEFYRPIINKLHLVNDFITKPIYEVSCQTREKNGVKYHFLMNFSEEEQEVLTSRESINVEDGSTVGKRIVLGKYGTLVVKEN</sequence>
<feature type="binding site" evidence="8">
    <location>
        <position position="149"/>
    </location>
    <ligand>
        <name>substrate</name>
    </ligand>
</feature>
<proteinExistence type="inferred from homology"/>
<dbReference type="PATRIC" id="fig|1423788.3.peg.619"/>
<dbReference type="STRING" id="1423788.FC78_GL000607"/>
<evidence type="ECO:0000256" key="5">
    <source>
        <dbReference type="ARBA" id="ARBA00023295"/>
    </source>
</evidence>
<dbReference type="Gene3D" id="3.20.20.80">
    <property type="entry name" value="Glycosidases"/>
    <property type="match status" value="1"/>
</dbReference>
<accession>A0A0R1KN25</accession>
<feature type="domain" description="Beta-galactosidase C-terminal" evidence="12">
    <location>
        <begin position="622"/>
        <end position="678"/>
    </location>
</feature>
<dbReference type="GO" id="GO:0046872">
    <property type="term" value="F:metal ion binding"/>
    <property type="evidence" value="ECO:0007669"/>
    <property type="project" value="UniProtKB-KW"/>
</dbReference>
<feature type="binding site" evidence="9">
    <location>
        <position position="115"/>
    </location>
    <ligand>
        <name>Zn(2+)</name>
        <dbReference type="ChEBI" id="CHEBI:29105"/>
    </ligand>
</feature>
<evidence type="ECO:0000256" key="9">
    <source>
        <dbReference type="PIRSR" id="PIRSR001084-3"/>
    </source>
</evidence>
<dbReference type="PIRSF" id="PIRSF001084">
    <property type="entry name" value="B-galactosidase"/>
    <property type="match status" value="1"/>
</dbReference>
<dbReference type="AlphaFoldDB" id="A0A0R1KN25"/>
<keyword evidence="4 6" id="KW-0378">Hydrolase</keyword>
<evidence type="ECO:0000256" key="4">
    <source>
        <dbReference type="ARBA" id="ARBA00022801"/>
    </source>
</evidence>
<organism evidence="13 14">
    <name type="scientific">Companilactobacillus bobalius DSM 19674</name>
    <dbReference type="NCBI Taxonomy" id="1423788"/>
    <lineage>
        <taxon>Bacteria</taxon>
        <taxon>Bacillati</taxon>
        <taxon>Bacillota</taxon>
        <taxon>Bacilli</taxon>
        <taxon>Lactobacillales</taxon>
        <taxon>Lactobacillaceae</taxon>
        <taxon>Companilactobacillus</taxon>
        <taxon>Companilactobacillus bobalius</taxon>
    </lineage>
</organism>
<dbReference type="RefSeq" id="WP_234032530.1">
    <property type="nucleotide sequence ID" value="NZ_AZDY01000042.1"/>
</dbReference>
<dbReference type="InterPro" id="IPR013780">
    <property type="entry name" value="Glyco_hydro_b"/>
</dbReference>
<dbReference type="PANTHER" id="PTHR36447:SF1">
    <property type="entry name" value="BETA-GALACTOSIDASE GANA"/>
    <property type="match status" value="1"/>
</dbReference>
<dbReference type="EMBL" id="AZDY01000042">
    <property type="protein sequence ID" value="KRK81554.1"/>
    <property type="molecule type" value="Genomic_DNA"/>
</dbReference>